<evidence type="ECO:0000313" key="2">
    <source>
        <dbReference type="Proteomes" id="UP000665020"/>
    </source>
</evidence>
<evidence type="ECO:0000313" key="1">
    <source>
        <dbReference type="EMBL" id="QTL97966.1"/>
    </source>
</evidence>
<dbReference type="Proteomes" id="UP000665020">
    <property type="component" value="Chromosome"/>
</dbReference>
<dbReference type="AlphaFoldDB" id="A0A8A7K8A1"/>
<sequence>MDKIKKQFLDIFDLSPEIVLDLPLIMLVGQQKLYIENHKGIKNFDNDKIKISINKGYLIFSGKELVVEEIREDCLFISGNIVMIQYEKRGGAV</sequence>
<dbReference type="EMBL" id="CP046640">
    <property type="protein sequence ID" value="QTL97966.1"/>
    <property type="molecule type" value="Genomic_DNA"/>
</dbReference>
<reference evidence="1" key="1">
    <citation type="submission" date="2019-12" db="EMBL/GenBank/DDBJ databases">
        <authorList>
            <person name="zhang j."/>
            <person name="sun C.M."/>
        </authorList>
    </citation>
    <scope>NUCLEOTIDE SEQUENCE</scope>
    <source>
        <strain evidence="1">NS-1</strain>
    </source>
</reference>
<protein>
    <submittedName>
        <fullName evidence="1">Sporulation protein YqfC</fullName>
    </submittedName>
</protein>
<keyword evidence="2" id="KW-1185">Reference proteome</keyword>
<name>A0A8A7K8A1_9FIRM</name>
<dbReference type="InterPro" id="IPR022476">
    <property type="entry name" value="Spore_YabP/YqfC"/>
</dbReference>
<gene>
    <name evidence="1" type="ORF">GM661_08230</name>
</gene>
<accession>A0A8A7K8A1</accession>
<dbReference type="KEGG" id="ifn:GM661_08230"/>
<dbReference type="Pfam" id="PF07873">
    <property type="entry name" value="YabP"/>
    <property type="match status" value="1"/>
</dbReference>
<organism evidence="1 2">
    <name type="scientific">Iocasia fonsfrigidae</name>
    <dbReference type="NCBI Taxonomy" id="2682810"/>
    <lineage>
        <taxon>Bacteria</taxon>
        <taxon>Bacillati</taxon>
        <taxon>Bacillota</taxon>
        <taxon>Clostridia</taxon>
        <taxon>Halanaerobiales</taxon>
        <taxon>Halanaerobiaceae</taxon>
        <taxon>Iocasia</taxon>
    </lineage>
</organism>
<dbReference type="RefSeq" id="WP_230869571.1">
    <property type="nucleotide sequence ID" value="NZ_CP046640.1"/>
</dbReference>
<proteinExistence type="predicted"/>